<comment type="pathway">
    <text evidence="2">Amino-acid biosynthesis; L-cysteine biosynthesis.</text>
</comment>
<keyword evidence="5" id="KW-0028">Amino-acid biosynthesis</keyword>
<dbReference type="EMBL" id="LK932515">
    <property type="protein sequence ID" value="CDS87277.1"/>
    <property type="molecule type" value="Genomic_DNA"/>
</dbReference>
<dbReference type="GO" id="GO:0016829">
    <property type="term" value="F:lyase activity"/>
    <property type="evidence" value="ECO:0007669"/>
    <property type="project" value="UniProtKB-KW"/>
</dbReference>
<dbReference type="FunFam" id="3.40.50.1100:FF:000006">
    <property type="entry name" value="Cysteine synthase"/>
    <property type="match status" value="1"/>
</dbReference>
<comment type="similarity">
    <text evidence="3">Belongs to the cysteine synthase/cystathionine beta-synthase family.</text>
</comment>
<keyword evidence="6 12" id="KW-0808">Transferase</keyword>
<evidence type="ECO:0000256" key="6">
    <source>
        <dbReference type="ARBA" id="ARBA00022679"/>
    </source>
</evidence>
<dbReference type="AlphaFoldDB" id="A0A069A9B0"/>
<dbReference type="EMBL" id="LK932400">
    <property type="protein sequence ID" value="CDS86945.1"/>
    <property type="molecule type" value="Genomic_DNA"/>
</dbReference>
<protein>
    <recommendedName>
        <fullName evidence="4">cysteine synthase</fullName>
        <ecNumber evidence="4">2.5.1.47</ecNumber>
    </recommendedName>
</protein>
<dbReference type="SUPFAM" id="SSF53686">
    <property type="entry name" value="Tryptophan synthase beta subunit-like PLP-dependent enzymes"/>
    <property type="match status" value="1"/>
</dbReference>
<proteinExistence type="inferred from homology"/>
<keyword evidence="12" id="KW-0456">Lyase</keyword>
<comment type="catalytic activity">
    <reaction evidence="9">
        <text>O-acetyl-L-serine + hydrogen sulfide = L-cysteine + acetate</text>
        <dbReference type="Rhea" id="RHEA:14829"/>
        <dbReference type="ChEBI" id="CHEBI:29919"/>
        <dbReference type="ChEBI" id="CHEBI:30089"/>
        <dbReference type="ChEBI" id="CHEBI:35235"/>
        <dbReference type="ChEBI" id="CHEBI:58340"/>
        <dbReference type="EC" id="2.5.1.47"/>
    </reaction>
</comment>
<sequence length="320" mass="34692">MRVLNNVTEAIGNTHMLHLSKIADEFGVQGNIYAKMEYLNPGFSKKDRVALQMITEAENAGLLVPGQAVVELTSGNTGTGLAIACACKGYKFIACMSKGNSMERARMMKALGAEVVLVDQMPNSVHGQVSGEDLALVEIEAQKIAKERNAFRADQFNLEACNHAHEKYTAEEMWEQLDGNIDVFVDFLGSGSTFAGCSKTLKKHNSSIKCYVVEPETAAIYSGKEITEQGHKIQGGGYSMDLPLVDKKLIDGYIQVTDEEATDVARKLAKLEGVFAGFSSGANVCAAIKLLKSSEKGKNIVLTLNDSGLKYLSTDLYEEL</sequence>
<dbReference type="EMBL" id="LK933537">
    <property type="protein sequence ID" value="CDT81798.1"/>
    <property type="molecule type" value="Genomic_DNA"/>
</dbReference>
<gene>
    <name evidence="12" type="primary">cysM</name>
    <name evidence="11" type="synonym">cysK</name>
    <name evidence="13" type="ORF">BN1095_920003</name>
    <name evidence="12" type="ORF">BN1096_610102</name>
    <name evidence="11" type="ORF">BN1097_610052</name>
</gene>
<reference evidence="12" key="1">
    <citation type="submission" date="2014-07" db="EMBL/GenBank/DDBJ databases">
        <authorList>
            <person name="Monot Marc"/>
        </authorList>
    </citation>
    <scope>NUCLEOTIDE SEQUENCE</scope>
    <source>
        <strain evidence="13">7032989</strain>
        <strain evidence="11">7032994</strain>
    </source>
</reference>
<evidence type="ECO:0000259" key="10">
    <source>
        <dbReference type="Pfam" id="PF00291"/>
    </source>
</evidence>
<accession>A0A069A9B0</accession>
<dbReference type="GO" id="GO:0004124">
    <property type="term" value="F:cysteine synthase activity"/>
    <property type="evidence" value="ECO:0007669"/>
    <property type="project" value="UniProtKB-EC"/>
</dbReference>
<evidence type="ECO:0000256" key="2">
    <source>
        <dbReference type="ARBA" id="ARBA00004895"/>
    </source>
</evidence>
<name>A0A069A9B0_CLODI</name>
<dbReference type="EC" id="2.5.1.47" evidence="4"/>
<evidence type="ECO:0000256" key="9">
    <source>
        <dbReference type="ARBA" id="ARBA00047931"/>
    </source>
</evidence>
<evidence type="ECO:0000256" key="3">
    <source>
        <dbReference type="ARBA" id="ARBA00007103"/>
    </source>
</evidence>
<organism evidence="12">
    <name type="scientific">Clostridioides difficile</name>
    <name type="common">Peptoclostridium difficile</name>
    <dbReference type="NCBI Taxonomy" id="1496"/>
    <lineage>
        <taxon>Bacteria</taxon>
        <taxon>Bacillati</taxon>
        <taxon>Bacillota</taxon>
        <taxon>Clostridia</taxon>
        <taxon>Peptostreptococcales</taxon>
        <taxon>Peptostreptococcaceae</taxon>
        <taxon>Clostridioides</taxon>
    </lineage>
</organism>
<dbReference type="InterPro" id="IPR036052">
    <property type="entry name" value="TrpB-like_PALP_sf"/>
</dbReference>
<evidence type="ECO:0000256" key="5">
    <source>
        <dbReference type="ARBA" id="ARBA00022605"/>
    </source>
</evidence>
<evidence type="ECO:0000256" key="1">
    <source>
        <dbReference type="ARBA" id="ARBA00001933"/>
    </source>
</evidence>
<evidence type="ECO:0000256" key="8">
    <source>
        <dbReference type="ARBA" id="ARBA00023192"/>
    </source>
</evidence>
<evidence type="ECO:0000256" key="4">
    <source>
        <dbReference type="ARBA" id="ARBA00012681"/>
    </source>
</evidence>
<evidence type="ECO:0000313" key="12">
    <source>
        <dbReference type="EMBL" id="CDS87277.1"/>
    </source>
</evidence>
<dbReference type="RefSeq" id="WP_021366622.1">
    <property type="nucleotide sequence ID" value="NZ_BBYB01000069.1"/>
</dbReference>
<evidence type="ECO:0000313" key="13">
    <source>
        <dbReference type="EMBL" id="CDT81798.1"/>
    </source>
</evidence>
<keyword evidence="8" id="KW-0198">Cysteine biosynthesis</keyword>
<dbReference type="InterPro" id="IPR050214">
    <property type="entry name" value="Cys_Synth/Cystath_Beta-Synth"/>
</dbReference>
<dbReference type="Gene3D" id="3.40.50.1100">
    <property type="match status" value="2"/>
</dbReference>
<comment type="cofactor">
    <cofactor evidence="1">
        <name>pyridoxal 5'-phosphate</name>
        <dbReference type="ChEBI" id="CHEBI:597326"/>
    </cofactor>
</comment>
<dbReference type="PANTHER" id="PTHR10314">
    <property type="entry name" value="CYSTATHIONINE BETA-SYNTHASE"/>
    <property type="match status" value="1"/>
</dbReference>
<dbReference type="Pfam" id="PF00291">
    <property type="entry name" value="PALP"/>
    <property type="match status" value="1"/>
</dbReference>
<keyword evidence="7" id="KW-0663">Pyridoxal phosphate</keyword>
<dbReference type="InterPro" id="IPR001926">
    <property type="entry name" value="TrpB-like_PALP"/>
</dbReference>
<feature type="domain" description="Tryptophan synthase beta chain-like PALP" evidence="10">
    <location>
        <begin position="7"/>
        <end position="305"/>
    </location>
</feature>
<dbReference type="CDD" id="cd01561">
    <property type="entry name" value="CBS_like"/>
    <property type="match status" value="1"/>
</dbReference>
<evidence type="ECO:0000256" key="7">
    <source>
        <dbReference type="ARBA" id="ARBA00022898"/>
    </source>
</evidence>
<evidence type="ECO:0000313" key="11">
    <source>
        <dbReference type="EMBL" id="CDS86945.1"/>
    </source>
</evidence>